<evidence type="ECO:0000313" key="3">
    <source>
        <dbReference type="Proteomes" id="UP000254978"/>
    </source>
</evidence>
<feature type="transmembrane region" description="Helical" evidence="1">
    <location>
        <begin position="253"/>
        <end position="274"/>
    </location>
</feature>
<dbReference type="EMBL" id="UGQT01000001">
    <property type="protein sequence ID" value="STZ57807.1"/>
    <property type="molecule type" value="Genomic_DNA"/>
</dbReference>
<feature type="transmembrane region" description="Helical" evidence="1">
    <location>
        <begin position="224"/>
        <end position="246"/>
    </location>
</feature>
<keyword evidence="3" id="KW-1185">Reference proteome</keyword>
<organism evidence="2 3">
    <name type="scientific">Mycolicibacterium tokaiense</name>
    <dbReference type="NCBI Taxonomy" id="39695"/>
    <lineage>
        <taxon>Bacteria</taxon>
        <taxon>Bacillati</taxon>
        <taxon>Actinomycetota</taxon>
        <taxon>Actinomycetes</taxon>
        <taxon>Mycobacteriales</taxon>
        <taxon>Mycobacteriaceae</taxon>
        <taxon>Mycolicibacterium</taxon>
    </lineage>
</organism>
<reference evidence="2 3" key="1">
    <citation type="submission" date="2018-06" db="EMBL/GenBank/DDBJ databases">
        <authorList>
            <consortium name="Pathogen Informatics"/>
            <person name="Doyle S."/>
        </authorList>
    </citation>
    <scope>NUCLEOTIDE SEQUENCE [LARGE SCALE GENOMIC DNA]</scope>
    <source>
        <strain evidence="2 3">NCTC10821</strain>
    </source>
</reference>
<protein>
    <submittedName>
        <fullName evidence="2">Integral membrane protein</fullName>
    </submittedName>
</protein>
<dbReference type="OrthoDB" id="3217869at2"/>
<proteinExistence type="predicted"/>
<accession>A0A378TCD3</accession>
<feature type="transmembrane region" description="Helical" evidence="1">
    <location>
        <begin position="160"/>
        <end position="181"/>
    </location>
</feature>
<gene>
    <name evidence="2" type="ORF">NCTC10821_01311</name>
</gene>
<evidence type="ECO:0000313" key="2">
    <source>
        <dbReference type="EMBL" id="STZ57807.1"/>
    </source>
</evidence>
<sequence>MSKHERSESLREGLRDAVSPRTLFLGVGVLLLQFGFILSYLGAFHAPTPQRIPVQVVAPTQVSQSAVDRLNAISGQPLEASVAPDENSARAALSTADTSAVFVVDPAGTGDRLLIASAGGTSVSGAVEQIFQRVAQSEGRTVTVDDVVPLEPGDGRGLSGFYLVIGWAVGGYLFASMLGVAKGARPATFPRAVWRLGATLPYSLASGVGGALVAGPLLGALTGHVWALAGVGTLVVLAAASVTMAFQMLFGTLGIALTVLVFVILGNPSAGGAYQPALLPPFWRALHNVLPNGAGTDAVRAIAYFGGHGTAGPIAVLAVWSAAGIVASLAAAALASRRRSRTAAEHRRQLHERQLASA</sequence>
<feature type="transmembrane region" description="Helical" evidence="1">
    <location>
        <begin position="193"/>
        <end position="218"/>
    </location>
</feature>
<feature type="transmembrane region" description="Helical" evidence="1">
    <location>
        <begin position="21"/>
        <end position="41"/>
    </location>
</feature>
<keyword evidence="1" id="KW-0472">Membrane</keyword>
<dbReference type="AlphaFoldDB" id="A0A378TCD3"/>
<dbReference type="RefSeq" id="WP_115277908.1">
    <property type="nucleotide sequence ID" value="NZ_AP022600.1"/>
</dbReference>
<feature type="transmembrane region" description="Helical" evidence="1">
    <location>
        <begin position="314"/>
        <end position="335"/>
    </location>
</feature>
<evidence type="ECO:0000256" key="1">
    <source>
        <dbReference type="SAM" id="Phobius"/>
    </source>
</evidence>
<dbReference type="Proteomes" id="UP000254978">
    <property type="component" value="Unassembled WGS sequence"/>
</dbReference>
<keyword evidence="1" id="KW-0812">Transmembrane</keyword>
<name>A0A378TCD3_9MYCO</name>
<keyword evidence="1" id="KW-1133">Transmembrane helix</keyword>